<accession>A0A6L8LEB0</accession>
<evidence type="ECO:0000313" key="1">
    <source>
        <dbReference type="EMBL" id="MYM54258.1"/>
    </source>
</evidence>
<protein>
    <submittedName>
        <fullName evidence="1">DUF938 domain-containing protein</fullName>
    </submittedName>
</protein>
<dbReference type="InterPro" id="IPR010342">
    <property type="entry name" value="DUF938"/>
</dbReference>
<proteinExistence type="predicted"/>
<sequence>MTRKLTLPDTHSLAERSEDGRLYAPSAARNMGYICDLVAEHAPETGTALEIASGSGEHVCALAHRLPGLHWQPSDPDPERRRSIDMHAHAAGLSNIAPAIDLNAALPGWSQTHGGQDLILLVNLLHLIPEPDVKAVIAEAAQALSKGGIFVIYGPFLRDGETTSEGDAKFDASLRAQDPAIGYKDDWDVIDWLQSNWLDLVQVVEMPANNLAFVARRP</sequence>
<dbReference type="Gene3D" id="3.40.50.150">
    <property type="entry name" value="Vaccinia Virus protein VP39"/>
    <property type="match status" value="1"/>
</dbReference>
<dbReference type="PANTHER" id="PTHR20974:SF0">
    <property type="entry name" value="UPF0585 PROTEIN CG18661"/>
    <property type="match status" value="1"/>
</dbReference>
<dbReference type="SUPFAM" id="SSF53335">
    <property type="entry name" value="S-adenosyl-L-methionine-dependent methyltransferases"/>
    <property type="match status" value="1"/>
</dbReference>
<name>A0A6L8LEB0_9RHOB</name>
<reference evidence="1 2" key="1">
    <citation type="submission" date="2020-01" db="EMBL/GenBank/DDBJ databases">
        <authorList>
            <person name="Chen S."/>
        </authorList>
    </citation>
    <scope>NUCLEOTIDE SEQUENCE [LARGE SCALE GENOMIC DNA]</scope>
    <source>
        <strain evidence="1 2">GS-10</strain>
    </source>
</reference>
<dbReference type="AlphaFoldDB" id="A0A6L8LEB0"/>
<organism evidence="1 2">
    <name type="scientific">Thalassovita mangrovi</name>
    <dbReference type="NCBI Taxonomy" id="2692236"/>
    <lineage>
        <taxon>Bacteria</taxon>
        <taxon>Pseudomonadati</taxon>
        <taxon>Pseudomonadota</taxon>
        <taxon>Alphaproteobacteria</taxon>
        <taxon>Rhodobacterales</taxon>
        <taxon>Roseobacteraceae</taxon>
        <taxon>Thalassovita</taxon>
    </lineage>
</organism>
<comment type="caution">
    <text evidence="1">The sequence shown here is derived from an EMBL/GenBank/DDBJ whole genome shotgun (WGS) entry which is preliminary data.</text>
</comment>
<dbReference type="Pfam" id="PF06080">
    <property type="entry name" value="DUF938"/>
    <property type="match status" value="1"/>
</dbReference>
<dbReference type="EMBL" id="WWEN01000002">
    <property type="protein sequence ID" value="MYM54258.1"/>
    <property type="molecule type" value="Genomic_DNA"/>
</dbReference>
<keyword evidence="2" id="KW-1185">Reference proteome</keyword>
<dbReference type="InterPro" id="IPR029063">
    <property type="entry name" value="SAM-dependent_MTases_sf"/>
</dbReference>
<dbReference type="Proteomes" id="UP000479043">
    <property type="component" value="Unassembled WGS sequence"/>
</dbReference>
<dbReference type="RefSeq" id="WP_160971968.1">
    <property type="nucleotide sequence ID" value="NZ_WWEN01000002.1"/>
</dbReference>
<dbReference type="PANTHER" id="PTHR20974">
    <property type="entry name" value="UPF0585 PROTEIN CG18661"/>
    <property type="match status" value="1"/>
</dbReference>
<gene>
    <name evidence="1" type="ORF">GR167_02995</name>
</gene>
<evidence type="ECO:0000313" key="2">
    <source>
        <dbReference type="Proteomes" id="UP000479043"/>
    </source>
</evidence>